<evidence type="ECO:0000259" key="1">
    <source>
        <dbReference type="Pfam" id="PF14528"/>
    </source>
</evidence>
<gene>
    <name evidence="2" type="ORF">PGLA2088_LOCUS1262</name>
</gene>
<feature type="domain" description="Homing endonuclease LAGLIDADG" evidence="1">
    <location>
        <begin position="122"/>
        <end position="181"/>
    </location>
</feature>
<dbReference type="Proteomes" id="UP000626109">
    <property type="component" value="Unassembled WGS sequence"/>
</dbReference>
<dbReference type="Gene3D" id="3.10.28.10">
    <property type="entry name" value="Homing endonucleases"/>
    <property type="match status" value="1"/>
</dbReference>
<proteinExistence type="predicted"/>
<dbReference type="EMBL" id="CAJNNW010000977">
    <property type="protein sequence ID" value="CAE8633461.1"/>
    <property type="molecule type" value="Genomic_DNA"/>
</dbReference>
<sequence length="326" mass="36048">MIGFFDGDGCVTTHGRNPKLCISQSYTSGEVLLLFNRAFGGGIYRNGVGKGLQVTAIQWELKSGDAVRSAAAQLAQLPSLKQDQLLMAADWPRYAQEQRIRKAMLRSLKDTESYCSVHCSWGYLAGFLDAEGCISIAAKSCSVILRWSQKRKHVLTQMKKFLDNQSIGLHAHTYGNDSTGWVLVMANLQACQTALREMMAAGLLNKRPSAEVALALSSSNHGQLRSELRKLSGNQSMRRHLDTDGCQRSREIRRLSMSLRRLQLSDQVEAALEVGARLADLKAQHSLLNKQSEIATLRAHVRNLLKAGATVSPRQAARDMEHNRCA</sequence>
<dbReference type="SUPFAM" id="SSF55608">
    <property type="entry name" value="Homing endonucleases"/>
    <property type="match status" value="1"/>
</dbReference>
<evidence type="ECO:0000313" key="3">
    <source>
        <dbReference type="Proteomes" id="UP000626109"/>
    </source>
</evidence>
<dbReference type="Pfam" id="PF14528">
    <property type="entry name" value="LAGLIDADG_3"/>
    <property type="match status" value="1"/>
</dbReference>
<accession>A0A813H6I9</accession>
<organism evidence="2 3">
    <name type="scientific">Polarella glacialis</name>
    <name type="common">Dinoflagellate</name>
    <dbReference type="NCBI Taxonomy" id="89957"/>
    <lineage>
        <taxon>Eukaryota</taxon>
        <taxon>Sar</taxon>
        <taxon>Alveolata</taxon>
        <taxon>Dinophyceae</taxon>
        <taxon>Suessiales</taxon>
        <taxon>Suessiaceae</taxon>
        <taxon>Polarella</taxon>
    </lineage>
</organism>
<name>A0A813H6I9_POLGL</name>
<evidence type="ECO:0000313" key="2">
    <source>
        <dbReference type="EMBL" id="CAE8633461.1"/>
    </source>
</evidence>
<dbReference type="AlphaFoldDB" id="A0A813H6I9"/>
<dbReference type="InterPro" id="IPR004860">
    <property type="entry name" value="LAGLIDADG_dom"/>
</dbReference>
<protein>
    <recommendedName>
        <fullName evidence="1">Homing endonuclease LAGLIDADG domain-containing protein</fullName>
    </recommendedName>
</protein>
<dbReference type="InterPro" id="IPR027434">
    <property type="entry name" value="Homing_endonucl"/>
</dbReference>
<comment type="caution">
    <text evidence="2">The sequence shown here is derived from an EMBL/GenBank/DDBJ whole genome shotgun (WGS) entry which is preliminary data.</text>
</comment>
<reference evidence="2" key="1">
    <citation type="submission" date="2021-02" db="EMBL/GenBank/DDBJ databases">
        <authorList>
            <person name="Dougan E. K."/>
            <person name="Rhodes N."/>
            <person name="Thang M."/>
            <person name="Chan C."/>
        </authorList>
    </citation>
    <scope>NUCLEOTIDE SEQUENCE</scope>
</reference>
<dbReference type="GO" id="GO:0004519">
    <property type="term" value="F:endonuclease activity"/>
    <property type="evidence" value="ECO:0007669"/>
    <property type="project" value="InterPro"/>
</dbReference>